<accession>A0A2H1HTA8</accession>
<feature type="domain" description="HTH gntR-type" evidence="6">
    <location>
        <begin position="22"/>
        <end position="90"/>
    </location>
</feature>
<dbReference type="PROSITE" id="PS50949">
    <property type="entry name" value="HTH_GNTR"/>
    <property type="match status" value="1"/>
</dbReference>
<evidence type="ECO:0000313" key="8">
    <source>
        <dbReference type="Proteomes" id="UP000234498"/>
    </source>
</evidence>
<evidence type="ECO:0000259" key="6">
    <source>
        <dbReference type="PROSITE" id="PS50949"/>
    </source>
</evidence>
<keyword evidence="4" id="KW-0238">DNA-binding</keyword>
<name>A0A2H1HTA8_BRELN</name>
<sequence length="496" mass="52857">MSTVALGAKRLASVIGDGPWKTPAFESLAAAVAAAITDGRLPVGARLPSERELAVAVGVSRTTTGRAYAHLREQEFIVTRRGSGSIVQLPSVPGGRIDHLLSPSGADETEIDLTCTAPVAAPEILDAYERALSRLGAYLPGTGYYPSGLPVLRELIAERYTSRGAPTDPDQILITSGAFGAAAIAVRALLDVEPHEVRNRGAARSTSRVLIESPTYPNAIATLEGAGASLVTYPLEFGANGHHWDVDALEQLIRQTRPRSAYLIPDFHNPTGSLLPEDQRPQLADALSRHRVVPVFDESLIDLGLEEDSPPTPMASLVPDSVTVGSVSKICWGGLRIGWMRIPRHRVDHFASSRLGLDLGAPVLEQLVTVELMGSHEAIVAEARSRLRAARDSLAAQVREWLPDWKLVIPPGGMALWAELPEARSGVLSIAARNHGLGLVAGPNFAPAGGLDRWIRLPYTVPDAELDQVGPRLAAAWNDAKSMAGRGPLGRARIVA</sequence>
<dbReference type="PRINTS" id="PR00035">
    <property type="entry name" value="HTHGNTR"/>
</dbReference>
<dbReference type="GO" id="GO:0003700">
    <property type="term" value="F:DNA-binding transcription factor activity"/>
    <property type="evidence" value="ECO:0007669"/>
    <property type="project" value="InterPro"/>
</dbReference>
<dbReference type="Proteomes" id="UP000234498">
    <property type="component" value="Unassembled WGS sequence"/>
</dbReference>
<dbReference type="InterPro" id="IPR036390">
    <property type="entry name" value="WH_DNA-bd_sf"/>
</dbReference>
<dbReference type="PANTHER" id="PTHR46577:SF1">
    <property type="entry name" value="HTH-TYPE TRANSCRIPTIONAL REGULATORY PROTEIN GABR"/>
    <property type="match status" value="1"/>
</dbReference>
<dbReference type="CDD" id="cd00609">
    <property type="entry name" value="AAT_like"/>
    <property type="match status" value="1"/>
</dbReference>
<dbReference type="InterPro" id="IPR036388">
    <property type="entry name" value="WH-like_DNA-bd_sf"/>
</dbReference>
<dbReference type="InterPro" id="IPR000524">
    <property type="entry name" value="Tscrpt_reg_HTH_GntR"/>
</dbReference>
<dbReference type="InterPro" id="IPR051446">
    <property type="entry name" value="HTH_trans_reg/aminotransferase"/>
</dbReference>
<gene>
    <name evidence="7" type="ORF">BLIN101_00515</name>
</gene>
<dbReference type="SUPFAM" id="SSF53383">
    <property type="entry name" value="PLP-dependent transferases"/>
    <property type="match status" value="1"/>
</dbReference>
<keyword evidence="3" id="KW-0805">Transcription regulation</keyword>
<dbReference type="GO" id="GO:0030170">
    <property type="term" value="F:pyridoxal phosphate binding"/>
    <property type="evidence" value="ECO:0007669"/>
    <property type="project" value="InterPro"/>
</dbReference>
<keyword evidence="2" id="KW-0663">Pyridoxal phosphate</keyword>
<reference evidence="7 8" key="1">
    <citation type="submission" date="2017-03" db="EMBL/GenBank/DDBJ databases">
        <authorList>
            <person name="Afonso C.L."/>
            <person name="Miller P.J."/>
            <person name="Scott M.A."/>
            <person name="Spackman E."/>
            <person name="Goraichik I."/>
            <person name="Dimitrov K.M."/>
            <person name="Suarez D.L."/>
            <person name="Swayne D.E."/>
        </authorList>
    </citation>
    <scope>NUCLEOTIDE SEQUENCE [LARGE SCALE GENOMIC DNA]</scope>
    <source>
        <strain evidence="7 8">Mu101</strain>
    </source>
</reference>
<dbReference type="RefSeq" id="WP_240811978.1">
    <property type="nucleotide sequence ID" value="NZ_CP026734.1"/>
</dbReference>
<dbReference type="InterPro" id="IPR015421">
    <property type="entry name" value="PyrdxlP-dep_Trfase_major"/>
</dbReference>
<evidence type="ECO:0000256" key="5">
    <source>
        <dbReference type="ARBA" id="ARBA00023163"/>
    </source>
</evidence>
<dbReference type="AlphaFoldDB" id="A0A2H1HTA8"/>
<dbReference type="Pfam" id="PF00155">
    <property type="entry name" value="Aminotran_1_2"/>
    <property type="match status" value="1"/>
</dbReference>
<dbReference type="GeneID" id="303221302"/>
<dbReference type="InterPro" id="IPR015422">
    <property type="entry name" value="PyrdxlP-dep_Trfase_small"/>
</dbReference>
<dbReference type="Pfam" id="PF00392">
    <property type="entry name" value="GntR"/>
    <property type="match status" value="1"/>
</dbReference>
<proteinExistence type="inferred from homology"/>
<dbReference type="InterPro" id="IPR004839">
    <property type="entry name" value="Aminotransferase_I/II_large"/>
</dbReference>
<dbReference type="CDD" id="cd07377">
    <property type="entry name" value="WHTH_GntR"/>
    <property type="match status" value="1"/>
</dbReference>
<dbReference type="Gene3D" id="3.90.1150.10">
    <property type="entry name" value="Aspartate Aminotransferase, domain 1"/>
    <property type="match status" value="1"/>
</dbReference>
<dbReference type="SUPFAM" id="SSF46785">
    <property type="entry name" value="Winged helix' DNA-binding domain"/>
    <property type="match status" value="1"/>
</dbReference>
<evidence type="ECO:0000256" key="1">
    <source>
        <dbReference type="ARBA" id="ARBA00005384"/>
    </source>
</evidence>
<keyword evidence="5" id="KW-0804">Transcription</keyword>
<dbReference type="GO" id="GO:0003677">
    <property type="term" value="F:DNA binding"/>
    <property type="evidence" value="ECO:0007669"/>
    <property type="project" value="UniProtKB-KW"/>
</dbReference>
<dbReference type="InterPro" id="IPR015424">
    <property type="entry name" value="PyrdxlP-dep_Trfase"/>
</dbReference>
<evidence type="ECO:0000256" key="3">
    <source>
        <dbReference type="ARBA" id="ARBA00023015"/>
    </source>
</evidence>
<evidence type="ECO:0000313" key="7">
    <source>
        <dbReference type="EMBL" id="SMX66158.1"/>
    </source>
</evidence>
<dbReference type="Gene3D" id="3.40.640.10">
    <property type="entry name" value="Type I PLP-dependent aspartate aminotransferase-like (Major domain)"/>
    <property type="match status" value="1"/>
</dbReference>
<dbReference type="Gene3D" id="1.10.10.10">
    <property type="entry name" value="Winged helix-like DNA-binding domain superfamily/Winged helix DNA-binding domain"/>
    <property type="match status" value="1"/>
</dbReference>
<organism evidence="7 8">
    <name type="scientific">Brevibacterium linens</name>
    <dbReference type="NCBI Taxonomy" id="1703"/>
    <lineage>
        <taxon>Bacteria</taxon>
        <taxon>Bacillati</taxon>
        <taxon>Actinomycetota</taxon>
        <taxon>Actinomycetes</taxon>
        <taxon>Micrococcales</taxon>
        <taxon>Brevibacteriaceae</taxon>
        <taxon>Brevibacterium</taxon>
    </lineage>
</organism>
<dbReference type="PANTHER" id="PTHR46577">
    <property type="entry name" value="HTH-TYPE TRANSCRIPTIONAL REGULATORY PROTEIN GABR"/>
    <property type="match status" value="1"/>
</dbReference>
<evidence type="ECO:0000256" key="4">
    <source>
        <dbReference type="ARBA" id="ARBA00023125"/>
    </source>
</evidence>
<comment type="similarity">
    <text evidence="1">In the C-terminal section; belongs to the class-I pyridoxal-phosphate-dependent aminotransferase family.</text>
</comment>
<dbReference type="EMBL" id="FXZA01000001">
    <property type="protein sequence ID" value="SMX66158.1"/>
    <property type="molecule type" value="Genomic_DNA"/>
</dbReference>
<evidence type="ECO:0000256" key="2">
    <source>
        <dbReference type="ARBA" id="ARBA00022898"/>
    </source>
</evidence>
<protein>
    <submittedName>
        <fullName evidence="7">Transcriptional regulator, GntR family</fullName>
    </submittedName>
</protein>
<dbReference type="SMART" id="SM00345">
    <property type="entry name" value="HTH_GNTR"/>
    <property type="match status" value="1"/>
</dbReference>